<dbReference type="AlphaFoldDB" id="A0AAX6HPL5"/>
<dbReference type="GO" id="GO:0000974">
    <property type="term" value="C:Prp19 complex"/>
    <property type="evidence" value="ECO:0007669"/>
    <property type="project" value="TreeGrafter"/>
</dbReference>
<keyword evidence="3" id="KW-0507">mRNA processing</keyword>
<evidence type="ECO:0000256" key="1">
    <source>
        <dbReference type="ARBA" id="ARBA00004123"/>
    </source>
</evidence>
<name>A0AAX6HPL5_IRIPA</name>
<accession>A0AAX6HPL5</accession>
<feature type="compositionally biased region" description="Gly residues" evidence="7">
    <location>
        <begin position="56"/>
        <end position="65"/>
    </location>
</feature>
<organism evidence="8 9">
    <name type="scientific">Iris pallida</name>
    <name type="common">Sweet iris</name>
    <dbReference type="NCBI Taxonomy" id="29817"/>
    <lineage>
        <taxon>Eukaryota</taxon>
        <taxon>Viridiplantae</taxon>
        <taxon>Streptophyta</taxon>
        <taxon>Embryophyta</taxon>
        <taxon>Tracheophyta</taxon>
        <taxon>Spermatophyta</taxon>
        <taxon>Magnoliopsida</taxon>
        <taxon>Liliopsida</taxon>
        <taxon>Asparagales</taxon>
        <taxon>Iridaceae</taxon>
        <taxon>Iridoideae</taxon>
        <taxon>Irideae</taxon>
        <taxon>Iris</taxon>
    </lineage>
</organism>
<feature type="region of interest" description="Disordered" evidence="7">
    <location>
        <begin position="27"/>
        <end position="78"/>
    </location>
</feature>
<sequence length="157" mass="16376">MEKARKVRSDCVNASNPFHVCSEYCRGGGGGHKPSSSSSKLRGGRTPEVTNVEKINGGGGGGGGGRGEHRHVDPSCPNASNPFHQCSNYCKGKTPGAGAAKKRVEVGRTVVAAHNGERSKEAGEGRRVDPACVNASNPFHQCGEYCARRMNRGGRAG</sequence>
<evidence type="ECO:0000256" key="7">
    <source>
        <dbReference type="SAM" id="MobiDB-lite"/>
    </source>
</evidence>
<dbReference type="GO" id="GO:0008380">
    <property type="term" value="P:RNA splicing"/>
    <property type="evidence" value="ECO:0007669"/>
    <property type="project" value="UniProtKB-KW"/>
</dbReference>
<evidence type="ECO:0000313" key="9">
    <source>
        <dbReference type="Proteomes" id="UP001140949"/>
    </source>
</evidence>
<dbReference type="GO" id="GO:0071014">
    <property type="term" value="C:post-mRNA release spliceosomal complex"/>
    <property type="evidence" value="ECO:0007669"/>
    <property type="project" value="TreeGrafter"/>
</dbReference>
<reference evidence="8" key="1">
    <citation type="journal article" date="2023" name="GigaByte">
        <title>Genome assembly of the bearded iris, Iris pallida Lam.</title>
        <authorList>
            <person name="Bruccoleri R.E."/>
            <person name="Oakeley E.J."/>
            <person name="Faust A.M.E."/>
            <person name="Altorfer M."/>
            <person name="Dessus-Babus S."/>
            <person name="Burckhardt D."/>
            <person name="Oertli M."/>
            <person name="Naumann U."/>
            <person name="Petersen F."/>
            <person name="Wong J."/>
        </authorList>
    </citation>
    <scope>NUCLEOTIDE SEQUENCE</scope>
    <source>
        <strain evidence="8">GSM-AAB239-AS_SAM_17_03QT</strain>
    </source>
</reference>
<dbReference type="GO" id="GO:0006397">
    <property type="term" value="P:mRNA processing"/>
    <property type="evidence" value="ECO:0007669"/>
    <property type="project" value="UniProtKB-KW"/>
</dbReference>
<comment type="similarity">
    <text evidence="2">Belongs to the SYF2 family.</text>
</comment>
<evidence type="ECO:0000256" key="6">
    <source>
        <dbReference type="ARBA" id="ARBA00023242"/>
    </source>
</evidence>
<gene>
    <name evidence="8" type="ORF">M6B38_299790</name>
</gene>
<dbReference type="GO" id="GO:0071013">
    <property type="term" value="C:catalytic step 2 spliceosome"/>
    <property type="evidence" value="ECO:0007669"/>
    <property type="project" value="TreeGrafter"/>
</dbReference>
<reference evidence="8" key="2">
    <citation type="submission" date="2023-04" db="EMBL/GenBank/DDBJ databases">
        <authorList>
            <person name="Bruccoleri R.E."/>
            <person name="Oakeley E.J."/>
            <person name="Faust A.-M."/>
            <person name="Dessus-Babus S."/>
            <person name="Altorfer M."/>
            <person name="Burckhardt D."/>
            <person name="Oertli M."/>
            <person name="Naumann U."/>
            <person name="Petersen F."/>
            <person name="Wong J."/>
        </authorList>
    </citation>
    <scope>NUCLEOTIDE SEQUENCE</scope>
    <source>
        <strain evidence="8">GSM-AAB239-AS_SAM_17_03QT</strain>
        <tissue evidence="8">Leaf</tissue>
    </source>
</reference>
<dbReference type="EMBL" id="JANAVB010007399">
    <property type="protein sequence ID" value="KAJ6843029.1"/>
    <property type="molecule type" value="Genomic_DNA"/>
</dbReference>
<dbReference type="InterPro" id="IPR013260">
    <property type="entry name" value="mRNA_splic_SYF2"/>
</dbReference>
<dbReference type="PANTHER" id="PTHR13264:SF5">
    <property type="entry name" value="PRE-MRNA-SPLICING FACTOR SYF2"/>
    <property type="match status" value="1"/>
</dbReference>
<comment type="subcellular location">
    <subcellularLocation>
        <location evidence="1">Nucleus</location>
    </subcellularLocation>
</comment>
<evidence type="ECO:0000256" key="3">
    <source>
        <dbReference type="ARBA" id="ARBA00022664"/>
    </source>
</evidence>
<comment type="caution">
    <text evidence="8">The sequence shown here is derived from an EMBL/GenBank/DDBJ whole genome shotgun (WGS) entry which is preliminary data.</text>
</comment>
<evidence type="ECO:0000256" key="2">
    <source>
        <dbReference type="ARBA" id="ARBA00010028"/>
    </source>
</evidence>
<evidence type="ECO:0000313" key="8">
    <source>
        <dbReference type="EMBL" id="KAJ6843029.1"/>
    </source>
</evidence>
<dbReference type="Proteomes" id="UP001140949">
    <property type="component" value="Unassembled WGS sequence"/>
</dbReference>
<keyword evidence="6" id="KW-0539">Nucleus</keyword>
<keyword evidence="4" id="KW-0747">Spliceosome</keyword>
<dbReference type="PANTHER" id="PTHR13264">
    <property type="entry name" value="GCIP-INTERACTING PROTEIN P29"/>
    <property type="match status" value="1"/>
</dbReference>
<keyword evidence="5" id="KW-0508">mRNA splicing</keyword>
<proteinExistence type="inferred from homology"/>
<evidence type="ECO:0000256" key="4">
    <source>
        <dbReference type="ARBA" id="ARBA00022728"/>
    </source>
</evidence>
<keyword evidence="9" id="KW-1185">Reference proteome</keyword>
<evidence type="ECO:0000256" key="5">
    <source>
        <dbReference type="ARBA" id="ARBA00023187"/>
    </source>
</evidence>
<protein>
    <submittedName>
        <fullName evidence="8">Uncharacterized protein</fullName>
    </submittedName>
</protein>